<reference evidence="2 3" key="1">
    <citation type="submission" date="2014-06" db="EMBL/GenBank/DDBJ databases">
        <title>Evolutionary Origins and Diversification of the Mycorrhizal Mutualists.</title>
        <authorList>
            <consortium name="DOE Joint Genome Institute"/>
            <consortium name="Mycorrhizal Genomics Consortium"/>
            <person name="Kohler A."/>
            <person name="Kuo A."/>
            <person name="Nagy L.G."/>
            <person name="Floudas D."/>
            <person name="Copeland A."/>
            <person name="Barry K.W."/>
            <person name="Cichocki N."/>
            <person name="Veneault-Fourrey C."/>
            <person name="LaButti K."/>
            <person name="Lindquist E.A."/>
            <person name="Lipzen A."/>
            <person name="Lundell T."/>
            <person name="Morin E."/>
            <person name="Murat C."/>
            <person name="Riley R."/>
            <person name="Ohm R."/>
            <person name="Sun H."/>
            <person name="Tunlid A."/>
            <person name="Henrissat B."/>
            <person name="Grigoriev I.V."/>
            <person name="Hibbett D.S."/>
            <person name="Martin F."/>
        </authorList>
    </citation>
    <scope>NUCLEOTIDE SEQUENCE [LARGE SCALE GENOMIC DNA]</scope>
    <source>
        <strain evidence="2 3">SS14</strain>
    </source>
</reference>
<name>A0A0C9UPF5_SPHS4</name>
<protein>
    <submittedName>
        <fullName evidence="2">Uncharacterized protein</fullName>
    </submittedName>
</protein>
<evidence type="ECO:0000313" key="2">
    <source>
        <dbReference type="EMBL" id="KIJ27225.1"/>
    </source>
</evidence>
<dbReference type="Proteomes" id="UP000054279">
    <property type="component" value="Unassembled WGS sequence"/>
</dbReference>
<evidence type="ECO:0000256" key="1">
    <source>
        <dbReference type="SAM" id="MobiDB-lite"/>
    </source>
</evidence>
<dbReference type="EMBL" id="KN837343">
    <property type="protein sequence ID" value="KIJ27225.1"/>
    <property type="molecule type" value="Genomic_DNA"/>
</dbReference>
<sequence>MNNLADASPFHPQVQSTKFGKSLLPNLPAGANPFHPQVQSAKSGKSLLPNLAGASSRKPDKSYSQVSLYSLCFVGVSR</sequence>
<keyword evidence="3" id="KW-1185">Reference proteome</keyword>
<feature type="region of interest" description="Disordered" evidence="1">
    <location>
        <begin position="21"/>
        <end position="63"/>
    </location>
</feature>
<evidence type="ECO:0000313" key="3">
    <source>
        <dbReference type="Proteomes" id="UP000054279"/>
    </source>
</evidence>
<dbReference type="AlphaFoldDB" id="A0A0C9UPF5"/>
<gene>
    <name evidence="2" type="ORF">M422DRAFT_271656</name>
</gene>
<accession>A0A0C9UPF5</accession>
<dbReference type="HOGENOM" id="CLU_2623584_0_0_1"/>
<proteinExistence type="predicted"/>
<organism evidence="2 3">
    <name type="scientific">Sphaerobolus stellatus (strain SS14)</name>
    <dbReference type="NCBI Taxonomy" id="990650"/>
    <lineage>
        <taxon>Eukaryota</taxon>
        <taxon>Fungi</taxon>
        <taxon>Dikarya</taxon>
        <taxon>Basidiomycota</taxon>
        <taxon>Agaricomycotina</taxon>
        <taxon>Agaricomycetes</taxon>
        <taxon>Phallomycetidae</taxon>
        <taxon>Geastrales</taxon>
        <taxon>Sphaerobolaceae</taxon>
        <taxon>Sphaerobolus</taxon>
    </lineage>
</organism>